<name>I0L5N1_9ACTN</name>
<dbReference type="AlphaFoldDB" id="I0L5N1"/>
<evidence type="ECO:0000313" key="2">
    <source>
        <dbReference type="Proteomes" id="UP000003448"/>
    </source>
</evidence>
<reference evidence="2" key="1">
    <citation type="journal article" date="2012" name="J. Bacteriol.">
        <title>Genome Sequence of Micromonospora lupini Lupac 08, Isolated from Root Nodules of Lupinus angustifolius.</title>
        <authorList>
            <person name="Alonso-Vega P."/>
            <person name="Normand P."/>
            <person name="Bacigalupe R."/>
            <person name="Pujic P."/>
            <person name="Lajus A."/>
            <person name="Vallenet D."/>
            <person name="Carro L."/>
            <person name="Coll P."/>
            <person name="Trujillo M.E."/>
        </authorList>
    </citation>
    <scope>NUCLEOTIDE SEQUENCE [LARGE SCALE GENOMIC DNA]</scope>
    <source>
        <strain evidence="2">Lupac 08</strain>
    </source>
</reference>
<protein>
    <submittedName>
        <fullName evidence="1">Uncharacterized protein</fullName>
    </submittedName>
</protein>
<dbReference type="Proteomes" id="UP000003448">
    <property type="component" value="Unassembled WGS sequence"/>
</dbReference>
<proteinExistence type="predicted"/>
<keyword evidence="2" id="KW-1185">Reference proteome</keyword>
<comment type="caution">
    <text evidence="1">The sequence shown here is derived from an EMBL/GenBank/DDBJ whole genome shotgun (WGS) entry which is preliminary data.</text>
</comment>
<organism evidence="1 2">
    <name type="scientific">Micromonospora lupini str. Lupac 08</name>
    <dbReference type="NCBI Taxonomy" id="1150864"/>
    <lineage>
        <taxon>Bacteria</taxon>
        <taxon>Bacillati</taxon>
        <taxon>Actinomycetota</taxon>
        <taxon>Actinomycetes</taxon>
        <taxon>Micromonosporales</taxon>
        <taxon>Micromonosporaceae</taxon>
        <taxon>Micromonospora</taxon>
    </lineage>
</organism>
<accession>I0L5N1</accession>
<dbReference type="EMBL" id="CAIE01000031">
    <property type="protein sequence ID" value="CCH19128.1"/>
    <property type="molecule type" value="Genomic_DNA"/>
</dbReference>
<gene>
    <name evidence="1" type="ORF">MILUP08_44045</name>
</gene>
<evidence type="ECO:0000313" key="1">
    <source>
        <dbReference type="EMBL" id="CCH19128.1"/>
    </source>
</evidence>
<sequence>MTGFDDAESGSHEDFPVIDRIDVVCWW</sequence>